<dbReference type="Gene3D" id="2.60.40.1890">
    <property type="entry name" value="PCu(A)C copper chaperone"/>
    <property type="match status" value="1"/>
</dbReference>
<dbReference type="PANTHER" id="PTHR36302:SF1">
    <property type="entry name" value="COPPER CHAPERONE PCU(A)C"/>
    <property type="match status" value="1"/>
</dbReference>
<dbReference type="InterPro" id="IPR058248">
    <property type="entry name" value="Lxx211020-like"/>
</dbReference>
<dbReference type="EMBL" id="WUMV01000006">
    <property type="protein sequence ID" value="MXN66015.1"/>
    <property type="molecule type" value="Genomic_DNA"/>
</dbReference>
<dbReference type="InterPro" id="IPR036182">
    <property type="entry name" value="PCuAC_sf"/>
</dbReference>
<dbReference type="PANTHER" id="PTHR36302">
    <property type="entry name" value="BLR7088 PROTEIN"/>
    <property type="match status" value="1"/>
</dbReference>
<dbReference type="AlphaFoldDB" id="A0A7X3S8Q7"/>
<evidence type="ECO:0000256" key="1">
    <source>
        <dbReference type="SAM" id="SignalP"/>
    </source>
</evidence>
<dbReference type="Proteomes" id="UP000433101">
    <property type="component" value="Unassembled WGS sequence"/>
</dbReference>
<dbReference type="Pfam" id="PF04314">
    <property type="entry name" value="PCuAC"/>
    <property type="match status" value="1"/>
</dbReference>
<evidence type="ECO:0000313" key="3">
    <source>
        <dbReference type="Proteomes" id="UP000433101"/>
    </source>
</evidence>
<feature type="signal peptide" evidence="1">
    <location>
        <begin position="1"/>
        <end position="35"/>
    </location>
</feature>
<keyword evidence="1" id="KW-0732">Signal</keyword>
<comment type="caution">
    <text evidence="2">The sequence shown here is derived from an EMBL/GenBank/DDBJ whole genome shotgun (WGS) entry which is preliminary data.</text>
</comment>
<organism evidence="2 3">
    <name type="scientific">Stappia sediminis</name>
    <dbReference type="NCBI Taxonomy" id="2692190"/>
    <lineage>
        <taxon>Bacteria</taxon>
        <taxon>Pseudomonadati</taxon>
        <taxon>Pseudomonadota</taxon>
        <taxon>Alphaproteobacteria</taxon>
        <taxon>Hyphomicrobiales</taxon>
        <taxon>Stappiaceae</taxon>
        <taxon>Stappia</taxon>
    </lineage>
</organism>
<dbReference type="SUPFAM" id="SSF110087">
    <property type="entry name" value="DR1885-like metal-binding protein"/>
    <property type="match status" value="1"/>
</dbReference>
<sequence>MRSMIEKQQRKLRAVPAFAALCLSLLCAFASPALAGEAKLGAISIKDAWARATPPWPVATLAFVRLENAGADDRLLSASSDVAGQTLIHRFVATGDRPAMEVQREGVPLAEGVTLDMRAEGYHLMLLNLESRLDAGNTVPVTLTFEKAGAVEVAFDIKSLLPPGLQGGKPAPEKPTN</sequence>
<name>A0A7X3S8Q7_9HYPH</name>
<reference evidence="2 3" key="1">
    <citation type="submission" date="2019-12" db="EMBL/GenBank/DDBJ databases">
        <authorList>
            <person name="Li M."/>
        </authorList>
    </citation>
    <scope>NUCLEOTIDE SEQUENCE [LARGE SCALE GENOMIC DNA]</scope>
    <source>
        <strain evidence="2 3">GBMRC 2046</strain>
    </source>
</reference>
<gene>
    <name evidence="2" type="ORF">GR183_13965</name>
</gene>
<keyword evidence="3" id="KW-1185">Reference proteome</keyword>
<proteinExistence type="predicted"/>
<protein>
    <submittedName>
        <fullName evidence="2">Copper chaperone PCu(A)C</fullName>
    </submittedName>
</protein>
<evidence type="ECO:0000313" key="2">
    <source>
        <dbReference type="EMBL" id="MXN66015.1"/>
    </source>
</evidence>
<dbReference type="InterPro" id="IPR007410">
    <property type="entry name" value="LpqE-like"/>
</dbReference>
<accession>A0A7X3S8Q7</accession>
<feature type="chain" id="PRO_5031535705" evidence="1">
    <location>
        <begin position="36"/>
        <end position="177"/>
    </location>
</feature>